<organism evidence="6 7">
    <name type="scientific">Fusarium equiseti</name>
    <name type="common">Fusarium scirpi</name>
    <dbReference type="NCBI Taxonomy" id="61235"/>
    <lineage>
        <taxon>Eukaryota</taxon>
        <taxon>Fungi</taxon>
        <taxon>Dikarya</taxon>
        <taxon>Ascomycota</taxon>
        <taxon>Pezizomycotina</taxon>
        <taxon>Sordariomycetes</taxon>
        <taxon>Hypocreomycetidae</taxon>
        <taxon>Hypocreales</taxon>
        <taxon>Nectriaceae</taxon>
        <taxon>Fusarium</taxon>
        <taxon>Fusarium incarnatum-equiseti species complex</taxon>
    </lineage>
</organism>
<dbReference type="InterPro" id="IPR002830">
    <property type="entry name" value="UbiD"/>
</dbReference>
<evidence type="ECO:0000313" key="6">
    <source>
        <dbReference type="EMBL" id="CAG7559434.1"/>
    </source>
</evidence>
<dbReference type="GO" id="GO:0033494">
    <property type="term" value="P:ferulate metabolic process"/>
    <property type="evidence" value="ECO:0007669"/>
    <property type="project" value="UniProtKB-UniRule"/>
</dbReference>
<dbReference type="InterPro" id="IPR049381">
    <property type="entry name" value="UbiD-like_C"/>
</dbReference>
<comment type="similarity">
    <text evidence="1">Belongs to the UbiD family. UbiD-like/FDC subfamily.</text>
</comment>
<feature type="region of interest" description="Disordered" evidence="2">
    <location>
        <begin position="596"/>
        <end position="620"/>
    </location>
</feature>
<dbReference type="InterPro" id="IPR048304">
    <property type="entry name" value="UbiD_Rift_dom"/>
</dbReference>
<comment type="cofactor">
    <cofactor evidence="1">
        <name>prenylated FMN</name>
        <dbReference type="ChEBI" id="CHEBI:87746"/>
    </cofactor>
    <text evidence="1">Binds 1 prenylated FMN per subunit.</text>
</comment>
<dbReference type="PANTHER" id="PTHR30108:SF17">
    <property type="entry name" value="FERULIC ACID DECARBOXYLASE 1"/>
    <property type="match status" value="1"/>
</dbReference>
<feature type="binding site" evidence="1">
    <location>
        <position position="255"/>
    </location>
    <ligand>
        <name>Mn(2+)</name>
        <dbReference type="ChEBI" id="CHEBI:29035"/>
    </ligand>
</feature>
<feature type="region of interest" description="Disordered" evidence="2">
    <location>
        <begin position="519"/>
        <end position="539"/>
    </location>
</feature>
<feature type="binding site" evidence="1">
    <location>
        <position position="255"/>
    </location>
    <ligand>
        <name>prenylated FMN</name>
        <dbReference type="ChEBI" id="CHEBI:87746"/>
    </ligand>
</feature>
<dbReference type="GO" id="GO:0046281">
    <property type="term" value="P:cinnamic acid catabolic process"/>
    <property type="evidence" value="ECO:0007669"/>
    <property type="project" value="UniProtKB-UniRule"/>
</dbReference>
<comment type="caution">
    <text evidence="6">The sequence shown here is derived from an EMBL/GenBank/DDBJ whole genome shotgun (WGS) entry which is preliminary data.</text>
</comment>
<feature type="binding site" evidence="1">
    <location>
        <position position="191"/>
    </location>
    <ligand>
        <name>Mn(2+)</name>
        <dbReference type="ChEBI" id="CHEBI:29035"/>
    </ligand>
</feature>
<comment type="subunit">
    <text evidence="1">Homodimer. May form higher order oligomers.</text>
</comment>
<comment type="catalytic activity">
    <reaction evidence="1">
        <text>(E)-4-coumarate + H(+) = 4-vinylphenol + CO2</text>
        <dbReference type="Rhea" id="RHEA:33227"/>
        <dbReference type="ChEBI" id="CHEBI:1883"/>
        <dbReference type="ChEBI" id="CHEBI:12876"/>
        <dbReference type="ChEBI" id="CHEBI:15378"/>
        <dbReference type="ChEBI" id="CHEBI:16526"/>
        <dbReference type="EC" id="4.1.1.102"/>
    </reaction>
</comment>
<evidence type="ECO:0000256" key="2">
    <source>
        <dbReference type="SAM" id="MobiDB-lite"/>
    </source>
</evidence>
<comment type="function">
    <text evidence="1">Catalyzes the reversible decarboxylation of aromatic carboxylic acids like ferulic acid, p-coumaric acid or cinnamic acid, producing the corresponding vinyl derivatives 4-vinylphenol, 4-vinylguaiacol, and styrene, respectively, which play the role of aroma metabolites.</text>
</comment>
<dbReference type="PANTHER" id="PTHR30108">
    <property type="entry name" value="3-OCTAPRENYL-4-HYDROXYBENZOATE CARBOXY-LYASE-RELATED"/>
    <property type="match status" value="1"/>
</dbReference>
<feature type="binding site" evidence="1">
    <location>
        <begin position="191"/>
        <end position="196"/>
    </location>
    <ligand>
        <name>prenylated FMN</name>
        <dbReference type="ChEBI" id="CHEBI:87746"/>
    </ligand>
</feature>
<evidence type="ECO:0000256" key="1">
    <source>
        <dbReference type="HAMAP-Rule" id="MF_03196"/>
    </source>
</evidence>
<keyword evidence="1" id="KW-0464">Manganese</keyword>
<name>A0A8J2NIL4_FUSEQ</name>
<sequence length="777" mass="86515">MYRFRSTLSTRILVPSPPRRWFSGNTSPAHLEFRAFVGALRKDKDLADITAEVDPKLEVAALIRLAYEKRTKAPLFHNVKGAQDGLFRILGAPAGLSSDPEFPYRRLAHHLALPTNSGVKDVIDKMLSAKGEKPLPPVHVSTGPCKENIIMGDDVDLTKLPAPLLNRADGGNYIQTLGINIIPHPSEPWTNWSIARAMIYDKTRMVGLIMKPQHIARIFAEWKKTGKDVPYAIALGAPPIATMAASMPLPAGVSEADYVGALCGSPLELVKCETNDMYVPATSEIVLEGTISITDTANEGPFGEMHGYSFLDENSLQPLYTVKAITYRNDPILPVCVPGRANLGPDETHTMIGTLASAEIRHLLQQHGLPVTQVFALFESQVIWAAVQVDRKKLAEMKTNAKDLCTKIGDLVFRNKCGMQIHRLLVVGEDIDPFDMNDVTWAFATRCRPAMDEFHFEDVPAYPLVPYMSHGPGTKLTGGKVVANCLLPEEYKGKQGWVTCDFESGYPEDAASEKPHWEYLGDDLPLEPEDYDEDLSELSSLSCDSDNGCEYDSKDECTRHGDGDESDTSDGRCASGIDMDYYDMKRQRKERKMHFRELEKAKQGPKRKRPSQNAIAKAQKKKKLEPLDLLGGKDFELYSLDHIKYCPDDSAGTRGIDFYADQAFDYNAPLKSDRITASVYMNTHSVCDVEQFTPPKFPGIKRYHLPATAKNRTSKVEIQFIDDHHITLKISAELVSANAGKLIRADAPNVFKYYGVCPESKEAEERWNREQANRSSA</sequence>
<dbReference type="GO" id="GO:0005737">
    <property type="term" value="C:cytoplasm"/>
    <property type="evidence" value="ECO:0007669"/>
    <property type="project" value="UniProtKB-SubCell"/>
</dbReference>
<dbReference type="Proteomes" id="UP000693738">
    <property type="component" value="Unassembled WGS sequence"/>
</dbReference>
<feature type="binding site" evidence="1">
    <location>
        <begin position="213"/>
        <end position="214"/>
    </location>
    <ligand>
        <name>prenylated FMN</name>
        <dbReference type="ChEBI" id="CHEBI:87746"/>
    </ligand>
</feature>
<accession>A0A8J2NIL4</accession>
<feature type="binding site" evidence="1">
    <location>
        <position position="214"/>
    </location>
    <ligand>
        <name>Mn(2+)</name>
        <dbReference type="ChEBI" id="CHEBI:29035"/>
    </ligand>
</feature>
<dbReference type="NCBIfam" id="TIGR00148">
    <property type="entry name" value="UbiD family decarboxylase"/>
    <property type="match status" value="1"/>
</dbReference>
<dbReference type="Pfam" id="PF01977">
    <property type="entry name" value="UbiD"/>
    <property type="match status" value="1"/>
</dbReference>
<evidence type="ECO:0000259" key="3">
    <source>
        <dbReference type="Pfam" id="PF01977"/>
    </source>
</evidence>
<keyword evidence="1" id="KW-0210">Decarboxylase</keyword>
<reference evidence="6" key="1">
    <citation type="submission" date="2021-05" db="EMBL/GenBank/DDBJ databases">
        <authorList>
            <person name="Khan N."/>
        </authorList>
    </citation>
    <scope>NUCLEOTIDE SEQUENCE</scope>
</reference>
<dbReference type="AlphaFoldDB" id="A0A8J2NIL4"/>
<proteinExistence type="inferred from homology"/>
<dbReference type="EC" id="4.1.1.102" evidence="1"/>
<keyword evidence="1" id="KW-0963">Cytoplasm</keyword>
<dbReference type="Pfam" id="PF20695">
    <property type="entry name" value="UbiD_N"/>
    <property type="match status" value="1"/>
</dbReference>
<evidence type="ECO:0000259" key="4">
    <source>
        <dbReference type="Pfam" id="PF20695"/>
    </source>
</evidence>
<feature type="active site" description="Proton donor" evidence="1">
    <location>
        <position position="304"/>
    </location>
</feature>
<dbReference type="GO" id="GO:0016831">
    <property type="term" value="F:carboxy-lyase activity"/>
    <property type="evidence" value="ECO:0007669"/>
    <property type="project" value="UniProtKB-UniRule"/>
</dbReference>
<feature type="binding site" evidence="1">
    <location>
        <position position="416"/>
    </location>
    <ligand>
        <name>prenylated FMN</name>
        <dbReference type="ChEBI" id="CHEBI:87746"/>
    </ligand>
</feature>
<evidence type="ECO:0000259" key="5">
    <source>
        <dbReference type="Pfam" id="PF20696"/>
    </source>
</evidence>
<dbReference type="InterPro" id="IPR032903">
    <property type="entry name" value="FDC-like"/>
</dbReference>
<comment type="cofactor">
    <cofactor evidence="1">
        <name>Mn(2+)</name>
        <dbReference type="ChEBI" id="CHEBI:29035"/>
    </cofactor>
</comment>
<feature type="compositionally biased region" description="Acidic residues" evidence="2">
    <location>
        <begin position="520"/>
        <end position="536"/>
    </location>
</feature>
<dbReference type="Pfam" id="PF20696">
    <property type="entry name" value="UbiD_C"/>
    <property type="match status" value="1"/>
</dbReference>
<feature type="domain" description="3-octaprenyl-4-hydroxybenzoate carboxy-lyase-like C-terminal" evidence="5">
    <location>
        <begin position="349"/>
        <end position="485"/>
    </location>
</feature>
<keyword evidence="1" id="KW-0456">Lyase</keyword>
<protein>
    <recommendedName>
        <fullName evidence="1">Ferulic acid decarboxylase 1</fullName>
        <ecNumber evidence="1">4.1.1.102</ecNumber>
    </recommendedName>
    <alternativeName>
        <fullName evidence="1">Phenacrylate decarboxylase</fullName>
    </alternativeName>
</protein>
<dbReference type="EMBL" id="CAJSTJ010000129">
    <property type="protein sequence ID" value="CAG7559434.1"/>
    <property type="molecule type" value="Genomic_DNA"/>
</dbReference>
<comment type="subcellular location">
    <subcellularLocation>
        <location evidence="1">Cytoplasm</location>
    </subcellularLocation>
</comment>
<dbReference type="GO" id="GO:0046872">
    <property type="term" value="F:metal ion binding"/>
    <property type="evidence" value="ECO:0007669"/>
    <property type="project" value="UniProtKB-KW"/>
</dbReference>
<feature type="domain" description="3-octaprenyl-4-hydroxybenzoate carboxy-lyase-like N-terminal" evidence="4">
    <location>
        <begin position="39"/>
        <end position="126"/>
    </location>
</feature>
<dbReference type="InterPro" id="IPR049383">
    <property type="entry name" value="UbiD-like_N"/>
</dbReference>
<dbReference type="HAMAP" id="MF_01983">
    <property type="entry name" value="UbiD_FDC"/>
    <property type="match status" value="1"/>
</dbReference>
<comment type="catalytic activity">
    <reaction evidence="1">
        <text>(E)-cinnamate + H(+) = styrene + CO2</text>
        <dbReference type="Rhea" id="RHEA:46920"/>
        <dbReference type="ChEBI" id="CHEBI:15378"/>
        <dbReference type="ChEBI" id="CHEBI:15669"/>
        <dbReference type="ChEBI" id="CHEBI:16526"/>
        <dbReference type="ChEBI" id="CHEBI:27452"/>
        <dbReference type="EC" id="4.1.1.102"/>
    </reaction>
</comment>
<evidence type="ECO:0000313" key="7">
    <source>
        <dbReference type="Proteomes" id="UP000693738"/>
    </source>
</evidence>
<feature type="domain" description="3-octaprenyl-4-hydroxybenzoate carboxy-lyase-like Rift-related" evidence="3">
    <location>
        <begin position="140"/>
        <end position="340"/>
    </location>
</feature>
<keyword evidence="1" id="KW-0479">Metal-binding</keyword>
<comment type="catalytic activity">
    <reaction evidence="1">
        <text>(E)-ferulate + H(+) = 2-methoxy-4-vinylphenol + CO2</text>
        <dbReference type="Rhea" id="RHEA:33807"/>
        <dbReference type="ChEBI" id="CHEBI:15378"/>
        <dbReference type="ChEBI" id="CHEBI:16526"/>
        <dbReference type="ChEBI" id="CHEBI:29749"/>
        <dbReference type="ChEBI" id="CHEBI:42438"/>
        <dbReference type="EC" id="4.1.1.102"/>
    </reaction>
</comment>
<gene>
    <name evidence="1" type="primary">FDC1</name>
    <name evidence="6" type="ORF">FEQUK3_LOCUS5155</name>
</gene>